<dbReference type="Pfam" id="PF01391">
    <property type="entry name" value="Collagen"/>
    <property type="match status" value="1"/>
</dbReference>
<evidence type="ECO:0000256" key="1">
    <source>
        <dbReference type="SAM" id="MobiDB-lite"/>
    </source>
</evidence>
<protein>
    <submittedName>
        <fullName evidence="2">Collagen-like protein</fullName>
    </submittedName>
</protein>
<feature type="region of interest" description="Disordered" evidence="1">
    <location>
        <begin position="26"/>
        <end position="103"/>
    </location>
</feature>
<dbReference type="PANTHER" id="PTHR24637:SF428">
    <property type="entry name" value="SCAVENGER RECEPTOR CLASS A MEMBER 3"/>
    <property type="match status" value="1"/>
</dbReference>
<evidence type="ECO:0000313" key="3">
    <source>
        <dbReference type="Proteomes" id="UP000707206"/>
    </source>
</evidence>
<feature type="compositionally biased region" description="Low complexity" evidence="1">
    <location>
        <begin position="30"/>
        <end position="49"/>
    </location>
</feature>
<accession>A0A967AW07</accession>
<dbReference type="Proteomes" id="UP000707206">
    <property type="component" value="Unassembled WGS sequence"/>
</dbReference>
<organism evidence="2 3">
    <name type="scientific">Pelagihabitans pacificus</name>
    <dbReference type="NCBI Taxonomy" id="2696054"/>
    <lineage>
        <taxon>Bacteria</taxon>
        <taxon>Pseudomonadati</taxon>
        <taxon>Bacteroidota</taxon>
        <taxon>Flavobacteriia</taxon>
        <taxon>Flavobacteriales</taxon>
        <taxon>Flavobacteriaceae</taxon>
        <taxon>Pelagihabitans</taxon>
    </lineage>
</organism>
<dbReference type="InterPro" id="IPR008160">
    <property type="entry name" value="Collagen"/>
</dbReference>
<dbReference type="AlphaFoldDB" id="A0A967AW07"/>
<dbReference type="EMBL" id="VIKU02000008">
    <property type="protein sequence ID" value="NHF61446.1"/>
    <property type="molecule type" value="Genomic_DNA"/>
</dbReference>
<dbReference type="RefSeq" id="WP_152575942.1">
    <property type="nucleotide sequence ID" value="NZ_VIKU02000008.1"/>
</dbReference>
<name>A0A967AW07_9FLAO</name>
<feature type="compositionally biased region" description="Low complexity" evidence="1">
    <location>
        <begin position="77"/>
        <end position="97"/>
    </location>
</feature>
<reference evidence="2" key="1">
    <citation type="submission" date="2019-07" db="EMBL/GenBank/DDBJ databases">
        <authorList>
            <person name="De-Chao Zhang Q."/>
        </authorList>
    </citation>
    <scope>NUCLEOTIDE SEQUENCE</scope>
    <source>
        <strain evidence="2">TP-CH-4</strain>
    </source>
</reference>
<comment type="caution">
    <text evidence="2">The sequence shown here is derived from an EMBL/GenBank/DDBJ whole genome shotgun (WGS) entry which is preliminary data.</text>
</comment>
<reference evidence="2" key="2">
    <citation type="submission" date="2020-03" db="EMBL/GenBank/DDBJ databases">
        <title>Flavobacteriaceae bacterium strain TP-CH-4, a member of the family Flavobacteriaceae isolated from a deep-sea seamount.</title>
        <authorList>
            <person name="Zhang D.-C."/>
        </authorList>
    </citation>
    <scope>NUCLEOTIDE SEQUENCE</scope>
    <source>
        <strain evidence="2">TP-CH-4</strain>
    </source>
</reference>
<dbReference type="PANTHER" id="PTHR24637">
    <property type="entry name" value="COLLAGEN"/>
    <property type="match status" value="1"/>
</dbReference>
<sequence>MKKTMKTFVYGLMALSITITSCSKDGDIGPIGPQGPQGEQGPVGPQGPAGEDGEALGVPGPQGEQGEQGPAGPAGPAGPQGATGDTGPAGPTGPAGADGDDGADGNANVRAFIFDLSSRSGATVIQNIPALTQDVLDNDLILGYLKAVDREFNPIPAPRFLAAGQKDVAVDFEVGQYQIFFYEVGSSTLTPVSTGTLDELKVIIAESTSTSSGKSGRQGILQDMKVNGVDVNDYYAVMNYFGLDY</sequence>
<keyword evidence="2" id="KW-0176">Collagen</keyword>
<feature type="compositionally biased region" description="Low complexity" evidence="1">
    <location>
        <begin position="59"/>
        <end position="71"/>
    </location>
</feature>
<keyword evidence="3" id="KW-1185">Reference proteome</keyword>
<dbReference type="PROSITE" id="PS51257">
    <property type="entry name" value="PROKAR_LIPOPROTEIN"/>
    <property type="match status" value="1"/>
</dbReference>
<evidence type="ECO:0000313" key="2">
    <source>
        <dbReference type="EMBL" id="NHF61446.1"/>
    </source>
</evidence>
<proteinExistence type="predicted"/>
<gene>
    <name evidence="2" type="ORF">FK220_018985</name>
</gene>